<dbReference type="SUPFAM" id="SSF81624">
    <property type="entry name" value="N-terminal domain of MutM-like DNA repair proteins"/>
    <property type="match status" value="1"/>
</dbReference>
<dbReference type="PROSITE" id="PS01242">
    <property type="entry name" value="ZF_FPG_1"/>
    <property type="match status" value="1"/>
</dbReference>
<evidence type="ECO:0000256" key="2">
    <source>
        <dbReference type="ARBA" id="ARBA00001947"/>
    </source>
</evidence>
<dbReference type="InterPro" id="IPR000214">
    <property type="entry name" value="Znf_DNA_glyclase/AP_lyase"/>
</dbReference>
<comment type="similarity">
    <text evidence="3">Belongs to the FPG family.</text>
</comment>
<comment type="cofactor">
    <cofactor evidence="2">
        <name>Zn(2+)</name>
        <dbReference type="ChEBI" id="CHEBI:29105"/>
    </cofactor>
</comment>
<feature type="domain" description="Formamidopyrimidine-DNA glycosylase catalytic" evidence="18">
    <location>
        <begin position="2"/>
        <end position="126"/>
    </location>
</feature>
<evidence type="ECO:0000256" key="14">
    <source>
        <dbReference type="ARBA" id="ARBA00023295"/>
    </source>
</evidence>
<keyword evidence="5" id="KW-0479">Metal-binding</keyword>
<dbReference type="AlphaFoldDB" id="A0A1F7JI80"/>
<name>A0A1F7JI80_9BACT</name>
<evidence type="ECO:0000256" key="7">
    <source>
        <dbReference type="ARBA" id="ARBA00022771"/>
    </source>
</evidence>
<dbReference type="InterPro" id="IPR015887">
    <property type="entry name" value="DNA_glyclase_Znf_dom_DNA_BS"/>
</dbReference>
<evidence type="ECO:0000256" key="5">
    <source>
        <dbReference type="ARBA" id="ARBA00022723"/>
    </source>
</evidence>
<dbReference type="Gene3D" id="1.10.8.50">
    <property type="match status" value="1"/>
</dbReference>
<dbReference type="SMART" id="SM00898">
    <property type="entry name" value="Fapy_DNA_glyco"/>
    <property type="match status" value="1"/>
</dbReference>
<dbReference type="Pfam" id="PF01149">
    <property type="entry name" value="Fapy_DNA_glyco"/>
    <property type="match status" value="1"/>
</dbReference>
<evidence type="ECO:0000256" key="15">
    <source>
        <dbReference type="ARBA" id="ARBA00044632"/>
    </source>
</evidence>
<dbReference type="InterPro" id="IPR015886">
    <property type="entry name" value="H2TH_FPG"/>
</dbReference>
<keyword evidence="9" id="KW-0862">Zinc</keyword>
<dbReference type="NCBIfam" id="TIGR00577">
    <property type="entry name" value="fpg"/>
    <property type="match status" value="1"/>
</dbReference>
<evidence type="ECO:0000256" key="1">
    <source>
        <dbReference type="ARBA" id="ARBA00001668"/>
    </source>
</evidence>
<evidence type="ECO:0000256" key="13">
    <source>
        <dbReference type="ARBA" id="ARBA00023268"/>
    </source>
</evidence>
<dbReference type="Pfam" id="PF06827">
    <property type="entry name" value="zf-FPG_IleRS"/>
    <property type="match status" value="1"/>
</dbReference>
<dbReference type="GO" id="GO:0008270">
    <property type="term" value="F:zinc ion binding"/>
    <property type="evidence" value="ECO:0007669"/>
    <property type="project" value="UniProtKB-KW"/>
</dbReference>
<dbReference type="PROSITE" id="PS51066">
    <property type="entry name" value="ZF_FPG_2"/>
    <property type="match status" value="1"/>
</dbReference>
<dbReference type="Gene3D" id="3.20.190.10">
    <property type="entry name" value="MutM-like, N-terminal"/>
    <property type="match status" value="1"/>
</dbReference>
<dbReference type="SUPFAM" id="SSF57716">
    <property type="entry name" value="Glucocorticoid receptor-like (DNA-binding domain)"/>
    <property type="match status" value="1"/>
</dbReference>
<dbReference type="PROSITE" id="PS51068">
    <property type="entry name" value="FPG_CAT"/>
    <property type="match status" value="1"/>
</dbReference>
<evidence type="ECO:0000259" key="18">
    <source>
        <dbReference type="PROSITE" id="PS51068"/>
    </source>
</evidence>
<keyword evidence="8" id="KW-0378">Hydrolase</keyword>
<dbReference type="Proteomes" id="UP000177418">
    <property type="component" value="Unassembled WGS sequence"/>
</dbReference>
<evidence type="ECO:0000256" key="16">
    <source>
        <dbReference type="PROSITE-ProRule" id="PRU00391"/>
    </source>
</evidence>
<dbReference type="SMART" id="SM01232">
    <property type="entry name" value="H2TH"/>
    <property type="match status" value="1"/>
</dbReference>
<comment type="catalytic activity">
    <reaction evidence="15">
        <text>2'-deoxyribonucleotide-(2'-deoxyribose 5'-phosphate)-2'-deoxyribonucleotide-DNA = a 3'-end 2'-deoxyribonucleotide-(2,3-dehydro-2,3-deoxyribose 5'-phosphate)-DNA + a 5'-end 5'-phospho-2'-deoxyribonucleoside-DNA + H(+)</text>
        <dbReference type="Rhea" id="RHEA:66592"/>
        <dbReference type="Rhea" id="RHEA-COMP:13180"/>
        <dbReference type="Rhea" id="RHEA-COMP:16897"/>
        <dbReference type="Rhea" id="RHEA-COMP:17067"/>
        <dbReference type="ChEBI" id="CHEBI:15378"/>
        <dbReference type="ChEBI" id="CHEBI:136412"/>
        <dbReference type="ChEBI" id="CHEBI:157695"/>
        <dbReference type="ChEBI" id="CHEBI:167181"/>
        <dbReference type="EC" id="4.2.99.18"/>
    </reaction>
</comment>
<evidence type="ECO:0000256" key="11">
    <source>
        <dbReference type="ARBA" id="ARBA00023204"/>
    </source>
</evidence>
<accession>A0A1F7JI80</accession>
<evidence type="ECO:0000259" key="17">
    <source>
        <dbReference type="PROSITE" id="PS51066"/>
    </source>
</evidence>
<dbReference type="CDD" id="cd08966">
    <property type="entry name" value="EcFpg-like_N"/>
    <property type="match status" value="1"/>
</dbReference>
<keyword evidence="6" id="KW-0227">DNA damage</keyword>
<keyword evidence="14" id="KW-0326">Glycosidase</keyword>
<evidence type="ECO:0000256" key="8">
    <source>
        <dbReference type="ARBA" id="ARBA00022801"/>
    </source>
</evidence>
<dbReference type="GO" id="GO:0003684">
    <property type="term" value="F:damaged DNA binding"/>
    <property type="evidence" value="ECO:0007669"/>
    <property type="project" value="InterPro"/>
</dbReference>
<dbReference type="GO" id="GO:0140078">
    <property type="term" value="F:class I DNA-(apurinic or apyrimidinic site) endonuclease activity"/>
    <property type="evidence" value="ECO:0007669"/>
    <property type="project" value="UniProtKB-EC"/>
</dbReference>
<evidence type="ECO:0000256" key="9">
    <source>
        <dbReference type="ARBA" id="ARBA00022833"/>
    </source>
</evidence>
<comment type="caution">
    <text evidence="19">The sequence shown here is derived from an EMBL/GenBank/DDBJ whole genome shotgun (WGS) entry which is preliminary data.</text>
</comment>
<organism evidence="19 20">
    <name type="scientific">Candidatus Roizmanbacteria bacterium RIFCSPLOWO2_02_FULL_36_11</name>
    <dbReference type="NCBI Taxonomy" id="1802071"/>
    <lineage>
        <taxon>Bacteria</taxon>
        <taxon>Candidatus Roizmaniibacteriota</taxon>
    </lineage>
</organism>
<comment type="catalytic activity">
    <reaction evidence="1">
        <text>Hydrolysis of DNA containing ring-opened 7-methylguanine residues, releasing 2,6-diamino-4-hydroxy-5-(N-methyl)formamidopyrimidine.</text>
        <dbReference type="EC" id="3.2.2.23"/>
    </reaction>
</comment>
<sequence>MPELPEIETIRLALNKKIIGKKITGIEILFKKQFIGDKENILGQKIIKLLRAGKVLSIKLSNGKYLNFHLKLSGQIMYAEDIHRANYKYPISLTGGATKLPASSTRVIIRFSDKSGLFFNESRKFGWVKVTDKQEIQKGLDILSPDFTLDYFRKKLNSNRQIKVILMDQDRFAGIGNIYANESLFDANISPEISASKLAIEQSNHLFKSIVNVIKHAIKHNGSSGKDNVYILPDGSAGEYQYHFLVYQQEGKPCIRCKTLIKRIKQARRSSYYCPKCQK</sequence>
<dbReference type="SUPFAM" id="SSF46946">
    <property type="entry name" value="S13-like H2TH domain"/>
    <property type="match status" value="1"/>
</dbReference>
<proteinExistence type="inferred from homology"/>
<evidence type="ECO:0000313" key="19">
    <source>
        <dbReference type="EMBL" id="OGK55307.1"/>
    </source>
</evidence>
<reference evidence="19 20" key="1">
    <citation type="journal article" date="2016" name="Nat. Commun.">
        <title>Thousands of microbial genomes shed light on interconnected biogeochemical processes in an aquifer system.</title>
        <authorList>
            <person name="Anantharaman K."/>
            <person name="Brown C.T."/>
            <person name="Hug L.A."/>
            <person name="Sharon I."/>
            <person name="Castelle C.J."/>
            <person name="Probst A.J."/>
            <person name="Thomas B.C."/>
            <person name="Singh A."/>
            <person name="Wilkins M.J."/>
            <person name="Karaoz U."/>
            <person name="Brodie E.L."/>
            <person name="Williams K.H."/>
            <person name="Hubbard S.S."/>
            <person name="Banfield J.F."/>
        </authorList>
    </citation>
    <scope>NUCLEOTIDE SEQUENCE [LARGE SCALE GENOMIC DNA]</scope>
</reference>
<evidence type="ECO:0000256" key="10">
    <source>
        <dbReference type="ARBA" id="ARBA00023125"/>
    </source>
</evidence>
<feature type="domain" description="FPG-type" evidence="17">
    <location>
        <begin position="245"/>
        <end position="279"/>
    </location>
</feature>
<dbReference type="GO" id="GO:0006284">
    <property type="term" value="P:base-excision repair"/>
    <property type="evidence" value="ECO:0007669"/>
    <property type="project" value="InterPro"/>
</dbReference>
<dbReference type="InterPro" id="IPR012319">
    <property type="entry name" value="FPG_cat"/>
</dbReference>
<keyword evidence="13" id="KW-0511">Multifunctional enzyme</keyword>
<dbReference type="NCBIfam" id="NF002211">
    <property type="entry name" value="PRK01103.1"/>
    <property type="match status" value="1"/>
</dbReference>
<evidence type="ECO:0000256" key="12">
    <source>
        <dbReference type="ARBA" id="ARBA00023239"/>
    </source>
</evidence>
<evidence type="ECO:0000313" key="20">
    <source>
        <dbReference type="Proteomes" id="UP000177418"/>
    </source>
</evidence>
<keyword evidence="7 16" id="KW-0863">Zinc-finger</keyword>
<evidence type="ECO:0000256" key="3">
    <source>
        <dbReference type="ARBA" id="ARBA00009409"/>
    </source>
</evidence>
<evidence type="ECO:0000256" key="4">
    <source>
        <dbReference type="ARBA" id="ARBA00011245"/>
    </source>
</evidence>
<dbReference type="InterPro" id="IPR020629">
    <property type="entry name" value="FPG_Glyclase"/>
</dbReference>
<dbReference type="Pfam" id="PF06831">
    <property type="entry name" value="H2TH"/>
    <property type="match status" value="1"/>
</dbReference>
<dbReference type="InterPro" id="IPR010979">
    <property type="entry name" value="Ribosomal_uS13-like_H2TH"/>
</dbReference>
<evidence type="ECO:0000256" key="6">
    <source>
        <dbReference type="ARBA" id="ARBA00022763"/>
    </source>
</evidence>
<keyword evidence="12" id="KW-0456">Lyase</keyword>
<comment type="subunit">
    <text evidence="4">Monomer.</text>
</comment>
<dbReference type="PANTHER" id="PTHR22993">
    <property type="entry name" value="FORMAMIDOPYRIMIDINE-DNA GLYCOSYLASE"/>
    <property type="match status" value="1"/>
</dbReference>
<dbReference type="GO" id="GO:0034039">
    <property type="term" value="F:8-oxo-7,8-dihydroguanine DNA N-glycosylase activity"/>
    <property type="evidence" value="ECO:0007669"/>
    <property type="project" value="TreeGrafter"/>
</dbReference>
<dbReference type="EMBL" id="MGAV01000007">
    <property type="protein sequence ID" value="OGK55307.1"/>
    <property type="molecule type" value="Genomic_DNA"/>
</dbReference>
<keyword evidence="11" id="KW-0234">DNA repair</keyword>
<dbReference type="InterPro" id="IPR035937">
    <property type="entry name" value="FPG_N"/>
</dbReference>
<keyword evidence="10" id="KW-0238">DNA-binding</keyword>
<gene>
    <name evidence="19" type="ORF">A3H78_04345</name>
</gene>
<dbReference type="PANTHER" id="PTHR22993:SF9">
    <property type="entry name" value="FORMAMIDOPYRIMIDINE-DNA GLYCOSYLASE"/>
    <property type="match status" value="1"/>
</dbReference>
<dbReference type="FunFam" id="1.10.8.50:FF:000003">
    <property type="entry name" value="Formamidopyrimidine-DNA glycosylase"/>
    <property type="match status" value="1"/>
</dbReference>
<protein>
    <submittedName>
        <fullName evidence="19">DNA-formamidopyrimidine glycosylase</fullName>
    </submittedName>
</protein>
<dbReference type="InterPro" id="IPR010663">
    <property type="entry name" value="Znf_FPG/IleRS"/>
</dbReference>